<sequence length="120" mass="12950">MNRQNDHILSPNISSANSNGKLVGRRAHPQSVTVWATTAYHGKSPLVFVPQNAKINTETYQSLFKIKLLSTGPKSILNPVPPAFSRIRPLPTSQNLPSPSAKFTSQISSPLPNGPPTALI</sequence>
<accession>A0A2A2J3M1</accession>
<name>A0A2A2J3M1_9BILA</name>
<keyword evidence="3" id="KW-1185">Reference proteome</keyword>
<feature type="compositionally biased region" description="Polar residues" evidence="1">
    <location>
        <begin position="91"/>
        <end position="111"/>
    </location>
</feature>
<feature type="region of interest" description="Disordered" evidence="1">
    <location>
        <begin position="88"/>
        <end position="120"/>
    </location>
</feature>
<organism evidence="2 3">
    <name type="scientific">Diploscapter pachys</name>
    <dbReference type="NCBI Taxonomy" id="2018661"/>
    <lineage>
        <taxon>Eukaryota</taxon>
        <taxon>Metazoa</taxon>
        <taxon>Ecdysozoa</taxon>
        <taxon>Nematoda</taxon>
        <taxon>Chromadorea</taxon>
        <taxon>Rhabditida</taxon>
        <taxon>Rhabditina</taxon>
        <taxon>Rhabditomorpha</taxon>
        <taxon>Rhabditoidea</taxon>
        <taxon>Rhabditidae</taxon>
        <taxon>Diploscapter</taxon>
    </lineage>
</organism>
<dbReference type="AlphaFoldDB" id="A0A2A2J3M1"/>
<dbReference type="OrthoDB" id="5850996at2759"/>
<evidence type="ECO:0000256" key="1">
    <source>
        <dbReference type="SAM" id="MobiDB-lite"/>
    </source>
</evidence>
<feature type="compositionally biased region" description="Polar residues" evidence="1">
    <location>
        <begin position="11"/>
        <end position="20"/>
    </location>
</feature>
<evidence type="ECO:0000313" key="3">
    <source>
        <dbReference type="Proteomes" id="UP000218231"/>
    </source>
</evidence>
<dbReference type="STRING" id="2018661.A0A2A2J3M1"/>
<reference evidence="2 3" key="1">
    <citation type="journal article" date="2017" name="Curr. Biol.">
        <title>Genome architecture and evolution of a unichromosomal asexual nematode.</title>
        <authorList>
            <person name="Fradin H."/>
            <person name="Zegar C."/>
            <person name="Gutwein M."/>
            <person name="Lucas J."/>
            <person name="Kovtun M."/>
            <person name="Corcoran D."/>
            <person name="Baugh L.R."/>
            <person name="Kiontke K."/>
            <person name="Gunsalus K."/>
            <person name="Fitch D.H."/>
            <person name="Piano F."/>
        </authorList>
    </citation>
    <scope>NUCLEOTIDE SEQUENCE [LARGE SCALE GENOMIC DNA]</scope>
    <source>
        <strain evidence="2">PF1309</strain>
    </source>
</reference>
<feature type="region of interest" description="Disordered" evidence="1">
    <location>
        <begin position="1"/>
        <end position="25"/>
    </location>
</feature>
<evidence type="ECO:0000313" key="2">
    <source>
        <dbReference type="EMBL" id="PAV56398.1"/>
    </source>
</evidence>
<gene>
    <name evidence="2" type="ORF">WR25_15502</name>
</gene>
<comment type="caution">
    <text evidence="2">The sequence shown here is derived from an EMBL/GenBank/DDBJ whole genome shotgun (WGS) entry which is preliminary data.</text>
</comment>
<dbReference type="Proteomes" id="UP000218231">
    <property type="component" value="Unassembled WGS sequence"/>
</dbReference>
<proteinExistence type="predicted"/>
<dbReference type="EMBL" id="LIAE01010705">
    <property type="protein sequence ID" value="PAV56398.1"/>
    <property type="molecule type" value="Genomic_DNA"/>
</dbReference>
<protein>
    <submittedName>
        <fullName evidence="2">Uncharacterized protein</fullName>
    </submittedName>
</protein>